<name>A0A1Y1S399_9SPIO</name>
<keyword evidence="3" id="KW-1185">Reference proteome</keyword>
<organism evidence="2 3">
    <name type="scientific">Marispirochaeta aestuarii</name>
    <dbReference type="NCBI Taxonomy" id="1963862"/>
    <lineage>
        <taxon>Bacteria</taxon>
        <taxon>Pseudomonadati</taxon>
        <taxon>Spirochaetota</taxon>
        <taxon>Spirochaetia</taxon>
        <taxon>Spirochaetales</taxon>
        <taxon>Spirochaetaceae</taxon>
        <taxon>Marispirochaeta</taxon>
    </lineage>
</organism>
<dbReference type="InterPro" id="IPR008949">
    <property type="entry name" value="Isoprenoid_synthase_dom_sf"/>
</dbReference>
<dbReference type="STRING" id="1963862.B4O97_02245"/>
<dbReference type="OrthoDB" id="9787280at2"/>
<gene>
    <name evidence="2" type="ORF">B4O97_02245</name>
</gene>
<evidence type="ECO:0000256" key="1">
    <source>
        <dbReference type="ARBA" id="ARBA00022679"/>
    </source>
</evidence>
<dbReference type="SFLD" id="SFLDG01018">
    <property type="entry name" value="Squalene/Phytoene_Synthase_Lik"/>
    <property type="match status" value="1"/>
</dbReference>
<dbReference type="Pfam" id="PF00494">
    <property type="entry name" value="SQS_PSY"/>
    <property type="match status" value="1"/>
</dbReference>
<dbReference type="GO" id="GO:0004311">
    <property type="term" value="F:geranylgeranyl diphosphate synthase activity"/>
    <property type="evidence" value="ECO:0007669"/>
    <property type="project" value="InterPro"/>
</dbReference>
<proteinExistence type="predicted"/>
<dbReference type="InterPro" id="IPR019845">
    <property type="entry name" value="Squalene/phytoene_synthase_CS"/>
</dbReference>
<dbReference type="InterPro" id="IPR044843">
    <property type="entry name" value="Trans_IPPS_bact-type"/>
</dbReference>
<dbReference type="PANTHER" id="PTHR31480">
    <property type="entry name" value="BIFUNCTIONAL LYCOPENE CYCLASE/PHYTOENE SYNTHASE"/>
    <property type="match status" value="1"/>
</dbReference>
<accession>A0A1Y1S399</accession>
<dbReference type="InterPro" id="IPR033904">
    <property type="entry name" value="Trans_IPPS_HH"/>
</dbReference>
<evidence type="ECO:0000313" key="3">
    <source>
        <dbReference type="Proteomes" id="UP000192343"/>
    </source>
</evidence>
<reference evidence="2 3" key="1">
    <citation type="submission" date="2017-03" db="EMBL/GenBank/DDBJ databases">
        <title>Draft Genome sequence of Marispirochaeta sp. strain JC444.</title>
        <authorList>
            <person name="Shivani Y."/>
            <person name="Subhash Y."/>
            <person name="Sasikala C."/>
            <person name="Ramana C."/>
        </authorList>
    </citation>
    <scope>NUCLEOTIDE SEQUENCE [LARGE SCALE GENOMIC DNA]</scope>
    <source>
        <strain evidence="2 3">JC444</strain>
    </source>
</reference>
<dbReference type="SFLD" id="SFLDS00005">
    <property type="entry name" value="Isoprenoid_Synthase_Type_I"/>
    <property type="match status" value="1"/>
</dbReference>
<dbReference type="PROSITE" id="PS01045">
    <property type="entry name" value="SQUALEN_PHYTOEN_SYN_2"/>
    <property type="match status" value="1"/>
</dbReference>
<dbReference type="EMBL" id="MWQY01000002">
    <property type="protein sequence ID" value="ORC37842.1"/>
    <property type="molecule type" value="Genomic_DNA"/>
</dbReference>
<dbReference type="CDD" id="cd00683">
    <property type="entry name" value="Trans_IPPS_HH"/>
    <property type="match status" value="1"/>
</dbReference>
<evidence type="ECO:0000313" key="2">
    <source>
        <dbReference type="EMBL" id="ORC37842.1"/>
    </source>
</evidence>
<comment type="caution">
    <text evidence="2">The sequence shown here is derived from an EMBL/GenBank/DDBJ whole genome shotgun (WGS) entry which is preliminary data.</text>
</comment>
<dbReference type="Proteomes" id="UP000192343">
    <property type="component" value="Unassembled WGS sequence"/>
</dbReference>
<dbReference type="SFLD" id="SFLDG01212">
    <property type="entry name" value="Phytoene_synthase_like"/>
    <property type="match status" value="1"/>
</dbReference>
<dbReference type="Gene3D" id="1.10.600.10">
    <property type="entry name" value="Farnesyl Diphosphate Synthase"/>
    <property type="match status" value="1"/>
</dbReference>
<sequence length="276" mass="32643">MEQHLQAQKLHRDIFKAGSKTYFNSSLFFPKKVREEVFILYAFVRVADNYVDAIPQDREGFNRFRENYRRAVKGEITGDPVTDSFVKLASLRDFDPLWTEAFFKSMEMDLHKKNYDSLEETLEYIYGSAEVIGLFMARIMGLPDEAHHPACRLGRSMQYINFIRDIAEDNSFGRRYLPLEESGLVSLKEEETRKKPEQFRRFMQLQTERYKEWQREAEEGYALIPRRYRIPIRTAGDMYTWSAGIIEQDPFIVYRRKVKPSRARIIASIAANLFRA</sequence>
<protein>
    <submittedName>
        <fullName evidence="2">Phytoene synthase</fullName>
    </submittedName>
</protein>
<dbReference type="GO" id="GO:0051996">
    <property type="term" value="F:squalene synthase [NAD(P)H] activity"/>
    <property type="evidence" value="ECO:0007669"/>
    <property type="project" value="InterPro"/>
</dbReference>
<dbReference type="SUPFAM" id="SSF48576">
    <property type="entry name" value="Terpenoid synthases"/>
    <property type="match status" value="1"/>
</dbReference>
<dbReference type="GO" id="GO:0016117">
    <property type="term" value="P:carotenoid biosynthetic process"/>
    <property type="evidence" value="ECO:0007669"/>
    <property type="project" value="UniProtKB-ARBA"/>
</dbReference>
<dbReference type="InterPro" id="IPR002060">
    <property type="entry name" value="Squ/phyt_synthse"/>
</dbReference>
<keyword evidence="1" id="KW-0808">Transferase</keyword>
<dbReference type="AlphaFoldDB" id="A0A1Y1S399"/>
<dbReference type="RefSeq" id="WP_083047897.1">
    <property type="nucleotide sequence ID" value="NZ_MWQY01000002.1"/>
</dbReference>